<evidence type="ECO:0000313" key="7">
    <source>
        <dbReference type="Proteomes" id="UP001289374"/>
    </source>
</evidence>
<feature type="compositionally biased region" description="Low complexity" evidence="4">
    <location>
        <begin position="287"/>
        <end position="296"/>
    </location>
</feature>
<evidence type="ECO:0000256" key="1">
    <source>
        <dbReference type="ARBA" id="ARBA00022692"/>
    </source>
</evidence>
<evidence type="ECO:0000256" key="3">
    <source>
        <dbReference type="ARBA" id="ARBA00023136"/>
    </source>
</evidence>
<keyword evidence="3 5" id="KW-0472">Membrane</keyword>
<dbReference type="PANTHER" id="PTHR31218">
    <property type="entry name" value="WAT1-RELATED PROTEIN"/>
    <property type="match status" value="1"/>
</dbReference>
<reference evidence="6" key="1">
    <citation type="submission" date="2020-06" db="EMBL/GenBank/DDBJ databases">
        <authorList>
            <person name="Li T."/>
            <person name="Hu X."/>
            <person name="Zhang T."/>
            <person name="Song X."/>
            <person name="Zhang H."/>
            <person name="Dai N."/>
            <person name="Sheng W."/>
            <person name="Hou X."/>
            <person name="Wei L."/>
        </authorList>
    </citation>
    <scope>NUCLEOTIDE SEQUENCE</scope>
    <source>
        <strain evidence="6">K16</strain>
        <tissue evidence="6">Leaf</tissue>
    </source>
</reference>
<keyword evidence="1 5" id="KW-0812">Transmembrane</keyword>
<evidence type="ECO:0000256" key="5">
    <source>
        <dbReference type="SAM" id="Phobius"/>
    </source>
</evidence>
<feature type="compositionally biased region" description="Acidic residues" evidence="4">
    <location>
        <begin position="320"/>
        <end position="329"/>
    </location>
</feature>
<reference evidence="6" key="2">
    <citation type="journal article" date="2024" name="Plant">
        <title>Genomic evolution and insights into agronomic trait innovations of Sesamum species.</title>
        <authorList>
            <person name="Miao H."/>
            <person name="Wang L."/>
            <person name="Qu L."/>
            <person name="Liu H."/>
            <person name="Sun Y."/>
            <person name="Le M."/>
            <person name="Wang Q."/>
            <person name="Wei S."/>
            <person name="Zheng Y."/>
            <person name="Lin W."/>
            <person name="Duan Y."/>
            <person name="Cao H."/>
            <person name="Xiong S."/>
            <person name="Wang X."/>
            <person name="Wei L."/>
            <person name="Li C."/>
            <person name="Ma Q."/>
            <person name="Ju M."/>
            <person name="Zhao R."/>
            <person name="Li G."/>
            <person name="Mu C."/>
            <person name="Tian Q."/>
            <person name="Mei H."/>
            <person name="Zhang T."/>
            <person name="Gao T."/>
            <person name="Zhang H."/>
        </authorList>
    </citation>
    <scope>NUCLEOTIDE SEQUENCE</scope>
    <source>
        <strain evidence="6">K16</strain>
    </source>
</reference>
<dbReference type="EMBL" id="JACGWL010000003">
    <property type="protein sequence ID" value="KAK4405083.1"/>
    <property type="molecule type" value="Genomic_DNA"/>
</dbReference>
<evidence type="ECO:0000256" key="2">
    <source>
        <dbReference type="ARBA" id="ARBA00022989"/>
    </source>
</evidence>
<accession>A0AAE1X4D0</accession>
<feature type="transmembrane region" description="Helical" evidence="5">
    <location>
        <begin position="103"/>
        <end position="121"/>
    </location>
</feature>
<protein>
    <submittedName>
        <fullName evidence="6">WAT1-related protein</fullName>
    </submittedName>
</protein>
<dbReference type="GO" id="GO:0016020">
    <property type="term" value="C:membrane"/>
    <property type="evidence" value="ECO:0007669"/>
    <property type="project" value="InterPro"/>
</dbReference>
<evidence type="ECO:0000256" key="4">
    <source>
        <dbReference type="SAM" id="MobiDB-lite"/>
    </source>
</evidence>
<dbReference type="Proteomes" id="UP001289374">
    <property type="component" value="Unassembled WGS sequence"/>
</dbReference>
<name>A0AAE1X4D0_9LAMI</name>
<organism evidence="6 7">
    <name type="scientific">Sesamum angolense</name>
    <dbReference type="NCBI Taxonomy" id="2727404"/>
    <lineage>
        <taxon>Eukaryota</taxon>
        <taxon>Viridiplantae</taxon>
        <taxon>Streptophyta</taxon>
        <taxon>Embryophyta</taxon>
        <taxon>Tracheophyta</taxon>
        <taxon>Spermatophyta</taxon>
        <taxon>Magnoliopsida</taxon>
        <taxon>eudicotyledons</taxon>
        <taxon>Gunneridae</taxon>
        <taxon>Pentapetalae</taxon>
        <taxon>asterids</taxon>
        <taxon>lamiids</taxon>
        <taxon>Lamiales</taxon>
        <taxon>Pedaliaceae</taxon>
        <taxon>Sesamum</taxon>
    </lineage>
</organism>
<comment type="caution">
    <text evidence="6">The sequence shown here is derived from an EMBL/GenBank/DDBJ whole genome shotgun (WGS) entry which is preliminary data.</text>
</comment>
<keyword evidence="7" id="KW-1185">Reference proteome</keyword>
<feature type="transmembrane region" description="Helical" evidence="5">
    <location>
        <begin position="158"/>
        <end position="186"/>
    </location>
</feature>
<keyword evidence="2 5" id="KW-1133">Transmembrane helix</keyword>
<gene>
    <name evidence="6" type="ORF">Sango_0514800</name>
</gene>
<dbReference type="AlphaFoldDB" id="A0AAE1X4D0"/>
<feature type="transmembrane region" description="Helical" evidence="5">
    <location>
        <begin position="79"/>
        <end position="96"/>
    </location>
</feature>
<feature type="transmembrane region" description="Helical" evidence="5">
    <location>
        <begin position="20"/>
        <end position="38"/>
    </location>
</feature>
<feature type="region of interest" description="Disordered" evidence="4">
    <location>
        <begin position="281"/>
        <end position="341"/>
    </location>
</feature>
<dbReference type="GO" id="GO:0022857">
    <property type="term" value="F:transmembrane transporter activity"/>
    <property type="evidence" value="ECO:0007669"/>
    <property type="project" value="InterPro"/>
</dbReference>
<sequence>MDAAGAKICNNLHGLKPTLIMVMVQAIFAVVNVGYKLAANDGMRLPILVGYRFTFGAAFILPIAFFVERKKRPKLTWKIGFYGFLCGLLGLERLGFNTSAGKAKVLGTVMGIGGAMLLTLYKGPELNLWNTNINLLEMTKTHHQADGPTQSHVPSHNLVLGAFLALASCVCYSLWLIIQSITVALCMERDWSNWKLGWDIRLLTVAFAVGDCRVRADVYLGCVVCADERAVVRVDLQPADACDCGHCWIIVLGREASPWNGAGGHTDRGRTIRCIMGKRQGTEEGVSADAGKSRASSGRRHAAARSGGSSHGGSKREVEAEAEVEEEREEDKRDSHASSEVLVPPCSELVGVGVRRPPRFPVNAVKILEKPSNLAASDMSTKGVCEKHRSSKLRADKEGLRRNGEEDGHSVNHGSLIISANMDGVKSDASDCYDGCSTACVQPDPRLTARCDRKCQIRCSPDHTCCMIGSSPVGFDLG</sequence>
<evidence type="ECO:0000313" key="6">
    <source>
        <dbReference type="EMBL" id="KAK4405083.1"/>
    </source>
</evidence>
<feature type="transmembrane region" description="Helical" evidence="5">
    <location>
        <begin position="45"/>
        <end position="67"/>
    </location>
</feature>
<proteinExistence type="predicted"/>
<dbReference type="InterPro" id="IPR030184">
    <property type="entry name" value="WAT1-related"/>
</dbReference>